<protein>
    <submittedName>
        <fullName evidence="1">Uncharacterized protein</fullName>
    </submittedName>
</protein>
<dbReference type="EMBL" id="SRMA01025351">
    <property type="protein sequence ID" value="TRY95705.1"/>
    <property type="molecule type" value="Genomic_DNA"/>
</dbReference>
<evidence type="ECO:0000313" key="1">
    <source>
        <dbReference type="EMBL" id="TRY95706.1"/>
    </source>
</evidence>
<keyword evidence="2" id="KW-1185">Reference proteome</keyword>
<dbReference type="Proteomes" id="UP000316079">
    <property type="component" value="Unassembled WGS sequence"/>
</dbReference>
<gene>
    <name evidence="1" type="ORF">DNTS_022112</name>
</gene>
<reference evidence="1" key="2">
    <citation type="submission" date="2019-04" db="EMBL/GenBank/DDBJ databases">
        <authorList>
            <person name="Kadobianskyi M."/>
            <person name="Schulze L."/>
            <person name="Schuelke M."/>
            <person name="Judkewitz B."/>
        </authorList>
    </citation>
    <scope>NUCLEOTIDE SEQUENCE</scope>
    <source>
        <strain evidence="1">Bolton</strain>
        <tissue evidence="1">Whole-body</tissue>
    </source>
</reference>
<sequence>MRSSGDDLLIVLFTGGTADGGDVRSGAPLGCALEGDELLVEALEGCWMEVCVNPVQCGVLSTSTGSWVGAGQESSLKPLEVNHMEPAMSSIICWFPPSL</sequence>
<proteinExistence type="predicted"/>
<dbReference type="EMBL" id="SRMA01025351">
    <property type="protein sequence ID" value="TRY95706.1"/>
    <property type="molecule type" value="Genomic_DNA"/>
</dbReference>
<evidence type="ECO:0000313" key="2">
    <source>
        <dbReference type="Proteomes" id="UP000316079"/>
    </source>
</evidence>
<dbReference type="AlphaFoldDB" id="A0A553R0K1"/>
<reference evidence="1 2" key="1">
    <citation type="journal article" date="2019" name="Sci. Data">
        <title>Hybrid genome assembly and annotation of Danionella translucida.</title>
        <authorList>
            <person name="Kadobianskyi M."/>
            <person name="Schulze L."/>
            <person name="Schuelke M."/>
            <person name="Judkewitz B."/>
        </authorList>
    </citation>
    <scope>NUCLEOTIDE SEQUENCE [LARGE SCALE GENOMIC DNA]</scope>
    <source>
        <strain evidence="1 2">Bolton</strain>
    </source>
</reference>
<accession>A0A553R0K1</accession>
<name>A0A553R0K1_9TELE</name>
<organism evidence="1 2">
    <name type="scientific">Danionella cerebrum</name>
    <dbReference type="NCBI Taxonomy" id="2873325"/>
    <lineage>
        <taxon>Eukaryota</taxon>
        <taxon>Metazoa</taxon>
        <taxon>Chordata</taxon>
        <taxon>Craniata</taxon>
        <taxon>Vertebrata</taxon>
        <taxon>Euteleostomi</taxon>
        <taxon>Actinopterygii</taxon>
        <taxon>Neopterygii</taxon>
        <taxon>Teleostei</taxon>
        <taxon>Ostariophysi</taxon>
        <taxon>Cypriniformes</taxon>
        <taxon>Danionidae</taxon>
        <taxon>Danioninae</taxon>
        <taxon>Danionella</taxon>
    </lineage>
</organism>
<comment type="caution">
    <text evidence="1">The sequence shown here is derived from an EMBL/GenBank/DDBJ whole genome shotgun (WGS) entry which is preliminary data.</text>
</comment>